<feature type="chain" id="PRO_5025515490" evidence="1">
    <location>
        <begin position="23"/>
        <end position="81"/>
    </location>
</feature>
<protein>
    <submittedName>
        <fullName evidence="2">Putative secreted protein</fullName>
    </submittedName>
</protein>
<proteinExistence type="predicted"/>
<accession>A0A6B0TWK0</accession>
<evidence type="ECO:0000256" key="1">
    <source>
        <dbReference type="SAM" id="SignalP"/>
    </source>
</evidence>
<name>A0A6B0TWK0_IXORI</name>
<dbReference type="EMBL" id="GIFC01002396">
    <property type="protein sequence ID" value="MXU84479.1"/>
    <property type="molecule type" value="Transcribed_RNA"/>
</dbReference>
<reference evidence="2" key="1">
    <citation type="submission" date="2019-12" db="EMBL/GenBank/DDBJ databases">
        <title>An insight into the sialome of adult female Ixodes ricinus ticks feeding for 6 days.</title>
        <authorList>
            <person name="Perner J."/>
            <person name="Ribeiro J.M.C."/>
        </authorList>
    </citation>
    <scope>NUCLEOTIDE SEQUENCE</scope>
    <source>
        <strain evidence="2">Semi-engorged</strain>
        <tissue evidence="2">Salivary glands</tissue>
    </source>
</reference>
<organism evidence="2">
    <name type="scientific">Ixodes ricinus</name>
    <name type="common">Common tick</name>
    <name type="synonym">Acarus ricinus</name>
    <dbReference type="NCBI Taxonomy" id="34613"/>
    <lineage>
        <taxon>Eukaryota</taxon>
        <taxon>Metazoa</taxon>
        <taxon>Ecdysozoa</taxon>
        <taxon>Arthropoda</taxon>
        <taxon>Chelicerata</taxon>
        <taxon>Arachnida</taxon>
        <taxon>Acari</taxon>
        <taxon>Parasitiformes</taxon>
        <taxon>Ixodida</taxon>
        <taxon>Ixodoidea</taxon>
        <taxon>Ixodidae</taxon>
        <taxon>Ixodinae</taxon>
        <taxon>Ixodes</taxon>
    </lineage>
</organism>
<keyword evidence="1" id="KW-0732">Signal</keyword>
<dbReference type="AlphaFoldDB" id="A0A6B0TWK0"/>
<evidence type="ECO:0000313" key="2">
    <source>
        <dbReference type="EMBL" id="MXU84479.1"/>
    </source>
</evidence>
<feature type="signal peptide" evidence="1">
    <location>
        <begin position="1"/>
        <end position="22"/>
    </location>
</feature>
<sequence>MARPSSLFTGSCFIFASSLTVATSERRSFLLATRTMGTLGQKCFTSGCHFSRMFSRESGESMLKHIRITSVSGYDSGRSRS</sequence>